<comment type="subcellular location">
    <subcellularLocation>
        <location evidence="1">Cell membrane</location>
        <topology evidence="1">Multi-pass membrane protein</topology>
    </subcellularLocation>
</comment>
<reference evidence="8 9" key="1">
    <citation type="submission" date="2023-01" db="EMBL/GenBank/DDBJ databases">
        <title>Sporosarcina sp. nov., isolated from Korean tranditional fermented seafood 'Jeotgal'.</title>
        <authorList>
            <person name="Yang A.-I."/>
        </authorList>
    </citation>
    <scope>NUCLEOTIDE SEQUENCE [LARGE SCALE GENOMIC DNA]</scope>
    <source>
        <strain evidence="8 9">B2O-1</strain>
    </source>
</reference>
<evidence type="ECO:0000256" key="2">
    <source>
        <dbReference type="ARBA" id="ARBA00022475"/>
    </source>
</evidence>
<evidence type="ECO:0000259" key="7">
    <source>
        <dbReference type="Pfam" id="PF06271"/>
    </source>
</evidence>
<proteinExistence type="predicted"/>
<dbReference type="EMBL" id="CP116341">
    <property type="protein sequence ID" value="WOV83219.1"/>
    <property type="molecule type" value="Genomic_DNA"/>
</dbReference>
<evidence type="ECO:0000256" key="4">
    <source>
        <dbReference type="ARBA" id="ARBA00022989"/>
    </source>
</evidence>
<keyword evidence="3 6" id="KW-0812">Transmembrane</keyword>
<feature type="transmembrane region" description="Helical" evidence="6">
    <location>
        <begin position="45"/>
        <end position="67"/>
    </location>
</feature>
<dbReference type="Pfam" id="PF06271">
    <property type="entry name" value="RDD"/>
    <property type="match status" value="1"/>
</dbReference>
<dbReference type="InterPro" id="IPR010432">
    <property type="entry name" value="RDD"/>
</dbReference>
<keyword evidence="2" id="KW-1003">Cell membrane</keyword>
<feature type="transmembrane region" description="Helical" evidence="6">
    <location>
        <begin position="87"/>
        <end position="105"/>
    </location>
</feature>
<evidence type="ECO:0000313" key="9">
    <source>
        <dbReference type="Proteomes" id="UP001303532"/>
    </source>
</evidence>
<evidence type="ECO:0000256" key="3">
    <source>
        <dbReference type="ARBA" id="ARBA00022692"/>
    </source>
</evidence>
<dbReference type="PANTHER" id="PTHR36115">
    <property type="entry name" value="PROLINE-RICH ANTIGEN HOMOLOG-RELATED"/>
    <property type="match status" value="1"/>
</dbReference>
<dbReference type="Proteomes" id="UP001303532">
    <property type="component" value="Chromosome"/>
</dbReference>
<keyword evidence="9" id="KW-1185">Reference proteome</keyword>
<sequence>MSEQMEQPIEEVKEIQIQSEPVQQESFAPRTQEFIKKPAGFWIRFWAYLIDIIIVGAVSGILIKPIFRIGDFPIKDPIFLLYSPYKLIMLILFLAYFLLMTKFFSQTAGKMIMGIRVVKKSGEPLGWGSLLFREVVGRYISKTLLIPYLLVIFMPRKEALHDLFADTEVIHEQIYEKLNTVNTVTVDESRQLQGDQSI</sequence>
<evidence type="ECO:0000256" key="6">
    <source>
        <dbReference type="SAM" id="Phobius"/>
    </source>
</evidence>
<evidence type="ECO:0000313" key="8">
    <source>
        <dbReference type="EMBL" id="WOV83219.1"/>
    </source>
</evidence>
<accession>A0ABZ0KTD6</accession>
<evidence type="ECO:0000256" key="5">
    <source>
        <dbReference type="ARBA" id="ARBA00023136"/>
    </source>
</evidence>
<name>A0ABZ0KTD6_9BACL</name>
<keyword evidence="4 6" id="KW-1133">Transmembrane helix</keyword>
<feature type="domain" description="RDD" evidence="7">
    <location>
        <begin position="38"/>
        <end position="165"/>
    </location>
</feature>
<organism evidence="8 9">
    <name type="scientific">Sporosarcina jeotgali</name>
    <dbReference type="NCBI Taxonomy" id="3020056"/>
    <lineage>
        <taxon>Bacteria</taxon>
        <taxon>Bacillati</taxon>
        <taxon>Bacillota</taxon>
        <taxon>Bacilli</taxon>
        <taxon>Bacillales</taxon>
        <taxon>Caryophanaceae</taxon>
        <taxon>Sporosarcina</taxon>
    </lineage>
</organism>
<gene>
    <name evidence="8" type="ORF">PGH26_09805</name>
</gene>
<dbReference type="InterPro" id="IPR051791">
    <property type="entry name" value="Pra-immunoreactive"/>
</dbReference>
<keyword evidence="5 6" id="KW-0472">Membrane</keyword>
<dbReference type="RefSeq" id="WP_323690896.1">
    <property type="nucleotide sequence ID" value="NZ_CP116341.1"/>
</dbReference>
<dbReference type="PANTHER" id="PTHR36115:SF9">
    <property type="entry name" value="LMO1584 PROTEIN"/>
    <property type="match status" value="1"/>
</dbReference>
<evidence type="ECO:0000256" key="1">
    <source>
        <dbReference type="ARBA" id="ARBA00004651"/>
    </source>
</evidence>
<protein>
    <submittedName>
        <fullName evidence="8">RDD family protein</fullName>
    </submittedName>
</protein>